<feature type="transmembrane region" description="Helical" evidence="1">
    <location>
        <begin position="101"/>
        <end position="123"/>
    </location>
</feature>
<organism evidence="2 3">
    <name type="scientific">Halorutilus salinus</name>
    <dbReference type="NCBI Taxonomy" id="2487751"/>
    <lineage>
        <taxon>Archaea</taxon>
        <taxon>Methanobacteriati</taxon>
        <taxon>Methanobacteriota</taxon>
        <taxon>Stenosarchaea group</taxon>
        <taxon>Halobacteria</taxon>
        <taxon>Halorutilales</taxon>
        <taxon>Halorutilaceae</taxon>
        <taxon>Halorutilus</taxon>
    </lineage>
</organism>
<reference evidence="2" key="1">
    <citation type="submission" date="2022-09" db="EMBL/GenBank/DDBJ databases">
        <title>Haloadaptaus new haloarchaeum isolated from saline soil.</title>
        <authorList>
            <person name="Duran-Viseras A."/>
            <person name="Sanchez-Porro C."/>
            <person name="Ventosa A."/>
        </authorList>
    </citation>
    <scope>NUCLEOTIDE SEQUENCE</scope>
    <source>
        <strain evidence="2">F3-133</strain>
    </source>
</reference>
<sequence length="261" mass="28922">MDSGEEVRENGNEGGYLTALNRFMAGGLTRRKVALLSVAVVCLLAAPSFLSYVYVFMMNQASVIRGRWDLVALNVGVFIAFAVPLAAGLRWRVNWQSASLGAYAAFAVSLFVEMYGVPLTVYVTSAAVPGGATPDISERATVSFEFLGQPMFLTFWGVVGVCITLVGVALIAVGWLTLYRTDEELVTSGIYAYSRHPQYLGFLLFLFGWFVQWPSVLTLAMFPILGYFYYRLSSVEEDEVMESIDDKEAYAEYIETTPRFV</sequence>
<dbReference type="Proteomes" id="UP001149411">
    <property type="component" value="Unassembled WGS sequence"/>
</dbReference>
<feature type="transmembrane region" description="Helical" evidence="1">
    <location>
        <begin position="199"/>
        <end position="230"/>
    </location>
</feature>
<evidence type="ECO:0000256" key="1">
    <source>
        <dbReference type="SAM" id="Phobius"/>
    </source>
</evidence>
<evidence type="ECO:0000313" key="3">
    <source>
        <dbReference type="Proteomes" id="UP001149411"/>
    </source>
</evidence>
<feature type="transmembrane region" description="Helical" evidence="1">
    <location>
        <begin position="33"/>
        <end position="58"/>
    </location>
</feature>
<protein>
    <submittedName>
        <fullName evidence="2">Isoprenylcysteine carboxylmethyltransferase family protein</fullName>
    </submittedName>
</protein>
<accession>A0A9Q4C173</accession>
<feature type="transmembrane region" description="Helical" evidence="1">
    <location>
        <begin position="153"/>
        <end position="178"/>
    </location>
</feature>
<proteinExistence type="predicted"/>
<dbReference type="Gene3D" id="1.20.120.1630">
    <property type="match status" value="1"/>
</dbReference>
<dbReference type="AlphaFoldDB" id="A0A9Q4C173"/>
<dbReference type="Pfam" id="PF06966">
    <property type="entry name" value="DUF1295"/>
    <property type="match status" value="1"/>
</dbReference>
<dbReference type="InterPro" id="IPR010721">
    <property type="entry name" value="UstE-like"/>
</dbReference>
<dbReference type="EMBL" id="RKLV01000002">
    <property type="protein sequence ID" value="MCX2818067.1"/>
    <property type="molecule type" value="Genomic_DNA"/>
</dbReference>
<name>A0A9Q4C173_9EURY</name>
<dbReference type="RefSeq" id="WP_266085699.1">
    <property type="nucleotide sequence ID" value="NZ_RKLV01000002.1"/>
</dbReference>
<keyword evidence="1" id="KW-0812">Transmembrane</keyword>
<keyword evidence="1" id="KW-0472">Membrane</keyword>
<keyword evidence="1" id="KW-1133">Transmembrane helix</keyword>
<keyword evidence="3" id="KW-1185">Reference proteome</keyword>
<feature type="transmembrane region" description="Helical" evidence="1">
    <location>
        <begin position="70"/>
        <end position="89"/>
    </location>
</feature>
<gene>
    <name evidence="2" type="ORF">EGH25_01695</name>
</gene>
<comment type="caution">
    <text evidence="2">The sequence shown here is derived from an EMBL/GenBank/DDBJ whole genome shotgun (WGS) entry which is preliminary data.</text>
</comment>
<evidence type="ECO:0000313" key="2">
    <source>
        <dbReference type="EMBL" id="MCX2818067.1"/>
    </source>
</evidence>